<accession>A0A9P9BUN1</accession>
<feature type="region of interest" description="Disordered" evidence="1">
    <location>
        <begin position="387"/>
        <end position="434"/>
    </location>
</feature>
<dbReference type="RefSeq" id="XP_046016770.1">
    <property type="nucleotide sequence ID" value="XM_046152775.1"/>
</dbReference>
<reference evidence="2" key="1">
    <citation type="journal article" date="2021" name="Nat. Commun.">
        <title>Genetic determinants of endophytism in the Arabidopsis root mycobiome.</title>
        <authorList>
            <person name="Mesny F."/>
            <person name="Miyauchi S."/>
            <person name="Thiergart T."/>
            <person name="Pickel B."/>
            <person name="Atanasova L."/>
            <person name="Karlsson M."/>
            <person name="Huettel B."/>
            <person name="Barry K.W."/>
            <person name="Haridas S."/>
            <person name="Chen C."/>
            <person name="Bauer D."/>
            <person name="Andreopoulos W."/>
            <person name="Pangilinan J."/>
            <person name="LaButti K."/>
            <person name="Riley R."/>
            <person name="Lipzen A."/>
            <person name="Clum A."/>
            <person name="Drula E."/>
            <person name="Henrissat B."/>
            <person name="Kohler A."/>
            <person name="Grigoriev I.V."/>
            <person name="Martin F.M."/>
            <person name="Hacquard S."/>
        </authorList>
    </citation>
    <scope>NUCLEOTIDE SEQUENCE</scope>
    <source>
        <strain evidence="2">MPI-CAGE-CH-0230</strain>
    </source>
</reference>
<organism evidence="2 3">
    <name type="scientific">Microdochium trichocladiopsis</name>
    <dbReference type="NCBI Taxonomy" id="1682393"/>
    <lineage>
        <taxon>Eukaryota</taxon>
        <taxon>Fungi</taxon>
        <taxon>Dikarya</taxon>
        <taxon>Ascomycota</taxon>
        <taxon>Pezizomycotina</taxon>
        <taxon>Sordariomycetes</taxon>
        <taxon>Xylariomycetidae</taxon>
        <taxon>Xylariales</taxon>
        <taxon>Microdochiaceae</taxon>
        <taxon>Microdochium</taxon>
    </lineage>
</organism>
<comment type="caution">
    <text evidence="2">The sequence shown here is derived from an EMBL/GenBank/DDBJ whole genome shotgun (WGS) entry which is preliminary data.</text>
</comment>
<name>A0A9P9BUN1_9PEZI</name>
<evidence type="ECO:0000313" key="2">
    <source>
        <dbReference type="EMBL" id="KAH7037649.1"/>
    </source>
</evidence>
<keyword evidence="3" id="KW-1185">Reference proteome</keyword>
<dbReference type="AlphaFoldDB" id="A0A9P9BUN1"/>
<dbReference type="OrthoDB" id="2991872at2759"/>
<protein>
    <submittedName>
        <fullName evidence="2">Uncharacterized protein</fullName>
    </submittedName>
</protein>
<feature type="compositionally biased region" description="Pro residues" evidence="1">
    <location>
        <begin position="392"/>
        <end position="406"/>
    </location>
</feature>
<proteinExistence type="predicted"/>
<gene>
    <name evidence="2" type="ORF">B0I36DRAFT_314533</name>
</gene>
<evidence type="ECO:0000313" key="3">
    <source>
        <dbReference type="Proteomes" id="UP000756346"/>
    </source>
</evidence>
<dbReference type="EMBL" id="JAGTJQ010000002">
    <property type="protein sequence ID" value="KAH7037649.1"/>
    <property type="molecule type" value="Genomic_DNA"/>
</dbReference>
<dbReference type="Proteomes" id="UP000756346">
    <property type="component" value="Unassembled WGS sequence"/>
</dbReference>
<dbReference type="GeneID" id="70182321"/>
<dbReference type="InterPro" id="IPR053175">
    <property type="entry name" value="DHMBA_Reg_Transcription_Factor"/>
</dbReference>
<sequence length="494" mass="53805">MLRSESCTSPATVAITAVAMSMLHLWKGNAAAFTAPNPALGKALARLQSALSLQHHRVDLSSSSSSSSSRYSAVLASLALQFYDDMLGQYDRARPLTMVHHKGAVGLLLASTARSTTTTTNRRGGVAIETEVQDRTLRARLLKNMLHLEIIYGLRTGSAISPRLTELLAWHDGGDAKHHSGYGSDVDHKPADQLDRMGLEVVNLNHLFCSGLEDYSLEQVADLDRRLSAWPSQIPRCWHPIVVAVNDEPSTSTIPVPSLVQTYSALGSYQVYPSVQLASIWNIWRLERLVLLRMKVAAAAKSTVPLLGSIHHEEAPHCNRFASTTGTSTSTAAPPLLDDVPTLRHQVQHMVDEICQSVPFHLGNRWKRGSLADFADKTIMQPSYRDFAIPTHAPPPLPRIPPPPTSSSPSPSSGGSHGPGEQHDSLLTSSSSAEAQTGHIIAQGPWHMRRTLGLLLGMLFRQRDGGELVACLREGQVAWMREQFVRTGVLLGID</sequence>
<dbReference type="PANTHER" id="PTHR38791">
    <property type="entry name" value="ZN(II)2CYS6 TRANSCRIPTION FACTOR (EUROFUNG)-RELATED-RELATED"/>
    <property type="match status" value="1"/>
</dbReference>
<feature type="compositionally biased region" description="Polar residues" evidence="1">
    <location>
        <begin position="425"/>
        <end position="434"/>
    </location>
</feature>
<dbReference type="PANTHER" id="PTHR38791:SF5">
    <property type="entry name" value="TRANSCRIPTION FACTOR DBAG-RELATED"/>
    <property type="match status" value="1"/>
</dbReference>
<evidence type="ECO:0000256" key="1">
    <source>
        <dbReference type="SAM" id="MobiDB-lite"/>
    </source>
</evidence>